<dbReference type="PANTHER" id="PTHR34353">
    <property type="entry name" value="CRISPR-ASSOCIATED ENDONUCLEASE CAS1 1"/>
    <property type="match status" value="1"/>
</dbReference>
<evidence type="ECO:0000256" key="8">
    <source>
        <dbReference type="ARBA" id="ARBA00023211"/>
    </source>
</evidence>
<dbReference type="InterPro" id="IPR042206">
    <property type="entry name" value="CRISPR-assoc_Cas1_C"/>
</dbReference>
<keyword evidence="2" id="KW-0479">Metal-binding</keyword>
<keyword evidence="8" id="KW-0464">Manganese</keyword>
<dbReference type="GO" id="GO:0003677">
    <property type="term" value="F:DNA binding"/>
    <property type="evidence" value="ECO:0007669"/>
    <property type="project" value="UniProtKB-KW"/>
</dbReference>
<evidence type="ECO:0000256" key="2">
    <source>
        <dbReference type="ARBA" id="ARBA00022723"/>
    </source>
</evidence>
<dbReference type="Gene3D" id="1.20.120.920">
    <property type="entry name" value="CRISPR-associated endonuclease Cas1, C-terminal domain"/>
    <property type="match status" value="1"/>
</dbReference>
<keyword evidence="5" id="KW-0460">Magnesium</keyword>
<dbReference type="InterPro" id="IPR019856">
    <property type="entry name" value="CRISPR-assoc_Cas1_DVULG"/>
</dbReference>
<protein>
    <submittedName>
        <fullName evidence="9">CRISPR-associated protein Cas1</fullName>
    </submittedName>
</protein>
<dbReference type="GO" id="GO:0043571">
    <property type="term" value="P:maintenance of CRISPR repeat elements"/>
    <property type="evidence" value="ECO:0007669"/>
    <property type="project" value="InterPro"/>
</dbReference>
<dbReference type="GO" id="GO:0046872">
    <property type="term" value="F:metal ion binding"/>
    <property type="evidence" value="ECO:0007669"/>
    <property type="project" value="UniProtKB-KW"/>
</dbReference>
<dbReference type="AlphaFoldDB" id="A0A3B0V1Y2"/>
<keyword evidence="7" id="KW-0238">DNA-binding</keyword>
<organism evidence="9">
    <name type="scientific">hydrothermal vent metagenome</name>
    <dbReference type="NCBI Taxonomy" id="652676"/>
    <lineage>
        <taxon>unclassified sequences</taxon>
        <taxon>metagenomes</taxon>
        <taxon>ecological metagenomes</taxon>
    </lineage>
</organism>
<dbReference type="Pfam" id="PF01867">
    <property type="entry name" value="Cas_Cas1"/>
    <property type="match status" value="1"/>
</dbReference>
<keyword evidence="3" id="KW-0255">Endonuclease</keyword>
<dbReference type="CDD" id="cd09721">
    <property type="entry name" value="Cas1_I-C"/>
    <property type="match status" value="1"/>
</dbReference>
<evidence type="ECO:0000256" key="1">
    <source>
        <dbReference type="ARBA" id="ARBA00022722"/>
    </source>
</evidence>
<keyword evidence="4" id="KW-0378">Hydrolase</keyword>
<dbReference type="InterPro" id="IPR042211">
    <property type="entry name" value="CRISPR-assoc_Cas1_N"/>
</dbReference>
<feature type="non-terminal residue" evidence="9">
    <location>
        <position position="1"/>
    </location>
</feature>
<evidence type="ECO:0000313" key="9">
    <source>
        <dbReference type="EMBL" id="VAW37011.1"/>
    </source>
</evidence>
<dbReference type="HAMAP" id="MF_01470">
    <property type="entry name" value="Cas1"/>
    <property type="match status" value="1"/>
</dbReference>
<keyword evidence="1" id="KW-0540">Nuclease</keyword>
<name>A0A3B0V1Y2_9ZZZZ</name>
<dbReference type="GO" id="GO:0051607">
    <property type="term" value="P:defense response to virus"/>
    <property type="evidence" value="ECO:0007669"/>
    <property type="project" value="UniProtKB-KW"/>
</dbReference>
<dbReference type="EMBL" id="UOEX01000194">
    <property type="protein sequence ID" value="VAW37011.1"/>
    <property type="molecule type" value="Genomic_DNA"/>
</dbReference>
<sequence>NTLFVTTQGAYLAKEGETVAVKVEKKTRLQLPIHTLDGIVCFGQVSMSPYLMGFCAERDVTVSFLTEYGRFLARVQGPVSGNVLLRREQYRWADDLRQSALMARPIIIGKVSNCRKVLRRVLRDHPDKVDGVAVQAAADRLASILMHLKIDISLNRMRGFEGEAAQVYFRVFDNLIVSQKDDFTFHERSRRPPLDLVNSLLSFTYMLLMHDVRSALECVGLDPAVGFLHRDRPGRPSLALDIMEEFRPYFADRLVLSLINLGQVKGKGFKKAAGGAIIMNDDTRKTLLMAYQKRKQDVITHPFLREKMPLGLLFHTQALLLARYIRGDLDGYPVFCWQ</sequence>
<dbReference type="InterPro" id="IPR002729">
    <property type="entry name" value="CRISPR-assoc_Cas1"/>
</dbReference>
<reference evidence="9" key="1">
    <citation type="submission" date="2018-06" db="EMBL/GenBank/DDBJ databases">
        <authorList>
            <person name="Zhirakovskaya E."/>
        </authorList>
    </citation>
    <scope>NUCLEOTIDE SEQUENCE</scope>
</reference>
<dbReference type="GO" id="GO:0004520">
    <property type="term" value="F:DNA endonuclease activity"/>
    <property type="evidence" value="ECO:0007669"/>
    <property type="project" value="InterPro"/>
</dbReference>
<evidence type="ECO:0000256" key="3">
    <source>
        <dbReference type="ARBA" id="ARBA00022759"/>
    </source>
</evidence>
<gene>
    <name evidence="9" type="ORF">MNBD_DELTA03-191</name>
</gene>
<evidence type="ECO:0000256" key="5">
    <source>
        <dbReference type="ARBA" id="ARBA00022842"/>
    </source>
</evidence>
<dbReference type="Gene3D" id="3.100.10.20">
    <property type="entry name" value="CRISPR-associated endonuclease Cas1, N-terminal domain"/>
    <property type="match status" value="1"/>
</dbReference>
<evidence type="ECO:0000256" key="4">
    <source>
        <dbReference type="ARBA" id="ARBA00022801"/>
    </source>
</evidence>
<evidence type="ECO:0000256" key="7">
    <source>
        <dbReference type="ARBA" id="ARBA00023125"/>
    </source>
</evidence>
<dbReference type="GO" id="GO:0016787">
    <property type="term" value="F:hydrolase activity"/>
    <property type="evidence" value="ECO:0007669"/>
    <property type="project" value="UniProtKB-KW"/>
</dbReference>
<proteinExistence type="inferred from homology"/>
<dbReference type="NCBIfam" id="TIGR00287">
    <property type="entry name" value="cas1"/>
    <property type="match status" value="1"/>
</dbReference>
<dbReference type="NCBIfam" id="TIGR03640">
    <property type="entry name" value="cas1_DVULG"/>
    <property type="match status" value="1"/>
</dbReference>
<dbReference type="PANTHER" id="PTHR34353:SF2">
    <property type="entry name" value="CRISPR-ASSOCIATED ENDONUCLEASE CAS1 1"/>
    <property type="match status" value="1"/>
</dbReference>
<dbReference type="InterPro" id="IPR050646">
    <property type="entry name" value="Cas1"/>
</dbReference>
<accession>A0A3B0V1Y2</accession>
<evidence type="ECO:0000256" key="6">
    <source>
        <dbReference type="ARBA" id="ARBA00023118"/>
    </source>
</evidence>
<keyword evidence="6" id="KW-0051">Antiviral defense</keyword>